<dbReference type="Gene3D" id="2.60.40.10">
    <property type="entry name" value="Immunoglobulins"/>
    <property type="match status" value="1"/>
</dbReference>
<dbReference type="SMART" id="SM01217">
    <property type="entry name" value="Fn3_like"/>
    <property type="match status" value="1"/>
</dbReference>
<dbReference type="PROSITE" id="PS00775">
    <property type="entry name" value="GLYCOSYL_HYDROL_F3"/>
    <property type="match status" value="1"/>
</dbReference>
<keyword evidence="5 8" id="KW-0378">Hydrolase</keyword>
<comment type="caution">
    <text evidence="8">The sequence shown here is derived from an EMBL/GenBank/DDBJ whole genome shotgun (WGS) entry which is preliminary data.</text>
</comment>
<name>A0A1J5TDC2_9ZZZZ</name>
<keyword evidence="6 8" id="KW-0326">Glycosidase</keyword>
<dbReference type="EMBL" id="MLJW01000002">
    <property type="protein sequence ID" value="OIR18938.1"/>
    <property type="molecule type" value="Genomic_DNA"/>
</dbReference>
<dbReference type="FunFam" id="2.60.40.10:FF:000495">
    <property type="entry name" value="Periplasmic beta-glucosidase"/>
    <property type="match status" value="1"/>
</dbReference>
<dbReference type="InterPro" id="IPR019800">
    <property type="entry name" value="Glyco_hydro_3_AS"/>
</dbReference>
<keyword evidence="4" id="KW-0732">Signal</keyword>
<evidence type="ECO:0000256" key="6">
    <source>
        <dbReference type="ARBA" id="ARBA00023295"/>
    </source>
</evidence>
<protein>
    <recommendedName>
        <fullName evidence="3">beta-glucosidase</fullName>
        <ecNumber evidence="3">3.2.1.21</ecNumber>
    </recommendedName>
</protein>
<dbReference type="InterPro" id="IPR051915">
    <property type="entry name" value="Cellulose_Degrad_GH3"/>
</dbReference>
<dbReference type="InterPro" id="IPR001764">
    <property type="entry name" value="Glyco_hydro_3_N"/>
</dbReference>
<evidence type="ECO:0000259" key="7">
    <source>
        <dbReference type="SMART" id="SM01217"/>
    </source>
</evidence>
<gene>
    <name evidence="8" type="primary">bglX_1</name>
    <name evidence="8" type="ORF">GALL_12810</name>
</gene>
<evidence type="ECO:0000256" key="5">
    <source>
        <dbReference type="ARBA" id="ARBA00022801"/>
    </source>
</evidence>
<dbReference type="NCBIfam" id="NF011678">
    <property type="entry name" value="PRK15098.1"/>
    <property type="match status" value="1"/>
</dbReference>
<evidence type="ECO:0000313" key="8">
    <source>
        <dbReference type="EMBL" id="OIR18938.1"/>
    </source>
</evidence>
<dbReference type="InterPro" id="IPR036962">
    <property type="entry name" value="Glyco_hydro_3_N_sf"/>
</dbReference>
<feature type="domain" description="Fibronectin type III-like" evidence="7">
    <location>
        <begin position="671"/>
        <end position="740"/>
    </location>
</feature>
<proteinExistence type="inferred from homology"/>
<dbReference type="EC" id="3.2.1.21" evidence="3"/>
<dbReference type="PANTHER" id="PTHR30620">
    <property type="entry name" value="PERIPLASMIC BETA-GLUCOSIDASE-RELATED"/>
    <property type="match status" value="1"/>
</dbReference>
<dbReference type="InterPro" id="IPR002772">
    <property type="entry name" value="Glyco_hydro_3_C"/>
</dbReference>
<sequence length="752" mass="80849">MPNTVMKLRHLIPLVTSCVASLSAATPSAQSTGAASIDARVHALLSRMTLEEKVGQLVQISSPGNLTGPGRSSPDVAEIQAGRVGSMLNVVGAEECMKWQRLAVTSSRLHIPLIFGLDVIHGYRTIFPIPLATASSWDLKAIEHGERIAAEEASSAGVNWTFAPMVDIARDPRWGRVSEGAGEDPYLGSAIARARVRGFQGTDLAAQDTILACAKHYAAYGAAQAGRDYFTTDVTERDLREIYLPPFHAAVEAGVGTLMAGFNDLDGTPCTSNAFLLDQVLRKEWGFRGFVVSDWQAILELLQHGTAADLRDAARQSFMAGLDMDMQSDAYSKYLVGLVRSGAVPESKIDAAVAEILTAKFELGLFDDPYRYCNPAREKATLLRPDFLEAARDLARRSCVLLKNDGTLPLKTSGITVALVGPLADAPLHQLGAWHGQGRPEDTVTVRAALEKLYPGAHLRYAYGCDVRGNDTRGIAAAVEAAKGADVVIAAVGEDSFQSGEATSRAHLGLSGPQPELLRALHATGKPLVLLLMTGRPLTIEPVVRYANAILLAWHPGTMGGPAVGDVLTGAYNPSGHLPITWPRSVGQIPIFYAHKNSGRPSPLPGEPNDPYYSRYIDSPNSPLYPFGFGLSYTTFAFDNLRLSEPVLKEGGAPLKVTVRVRNTGKRAGEEVVQLYVRDLVGSVTRPVRELKGFQKISLAPGEARDVEFEVTPHDLAFWRADMTFGPEPGGFEVFVGDDSNASLTASFSLVR</sequence>
<dbReference type="InterPro" id="IPR036881">
    <property type="entry name" value="Glyco_hydro_3_C_sf"/>
</dbReference>
<evidence type="ECO:0000256" key="3">
    <source>
        <dbReference type="ARBA" id="ARBA00012744"/>
    </source>
</evidence>
<dbReference type="Pfam" id="PF00933">
    <property type="entry name" value="Glyco_hydro_3"/>
    <property type="match status" value="1"/>
</dbReference>
<evidence type="ECO:0000256" key="2">
    <source>
        <dbReference type="ARBA" id="ARBA00005336"/>
    </source>
</evidence>
<dbReference type="FunFam" id="3.20.20.300:FF:000005">
    <property type="entry name" value="Periplasmic beta-glucosidase"/>
    <property type="match status" value="1"/>
</dbReference>
<dbReference type="GO" id="GO:0008422">
    <property type="term" value="F:beta-glucosidase activity"/>
    <property type="evidence" value="ECO:0007669"/>
    <property type="project" value="UniProtKB-EC"/>
</dbReference>
<comment type="similarity">
    <text evidence="2">Belongs to the glycosyl hydrolase 3 family.</text>
</comment>
<accession>A0A1J5TDC2</accession>
<dbReference type="InterPro" id="IPR026891">
    <property type="entry name" value="Fn3-like"/>
</dbReference>
<comment type="catalytic activity">
    <reaction evidence="1">
        <text>Hydrolysis of terminal, non-reducing beta-D-glucosyl residues with release of beta-D-glucose.</text>
        <dbReference type="EC" id="3.2.1.21"/>
    </reaction>
</comment>
<organism evidence="8">
    <name type="scientific">mine drainage metagenome</name>
    <dbReference type="NCBI Taxonomy" id="410659"/>
    <lineage>
        <taxon>unclassified sequences</taxon>
        <taxon>metagenomes</taxon>
        <taxon>ecological metagenomes</taxon>
    </lineage>
</organism>
<dbReference type="SUPFAM" id="SSF52279">
    <property type="entry name" value="Beta-D-glucan exohydrolase, C-terminal domain"/>
    <property type="match status" value="1"/>
</dbReference>
<dbReference type="Gene3D" id="3.20.20.300">
    <property type="entry name" value="Glycoside hydrolase, family 3, N-terminal domain"/>
    <property type="match status" value="1"/>
</dbReference>
<dbReference type="PANTHER" id="PTHR30620:SF16">
    <property type="entry name" value="LYSOSOMAL BETA GLUCOSIDASE"/>
    <property type="match status" value="1"/>
</dbReference>
<dbReference type="PRINTS" id="PR00133">
    <property type="entry name" value="GLHYDRLASE3"/>
</dbReference>
<dbReference type="SUPFAM" id="SSF51445">
    <property type="entry name" value="(Trans)glycosidases"/>
    <property type="match status" value="1"/>
</dbReference>
<dbReference type="Pfam" id="PF14310">
    <property type="entry name" value="Fn3-like"/>
    <property type="match status" value="1"/>
</dbReference>
<dbReference type="GO" id="GO:0009251">
    <property type="term" value="P:glucan catabolic process"/>
    <property type="evidence" value="ECO:0007669"/>
    <property type="project" value="TreeGrafter"/>
</dbReference>
<evidence type="ECO:0000256" key="4">
    <source>
        <dbReference type="ARBA" id="ARBA00022729"/>
    </source>
</evidence>
<dbReference type="Gene3D" id="3.40.50.1700">
    <property type="entry name" value="Glycoside hydrolase family 3 C-terminal domain"/>
    <property type="match status" value="1"/>
</dbReference>
<evidence type="ECO:0000256" key="1">
    <source>
        <dbReference type="ARBA" id="ARBA00000448"/>
    </source>
</evidence>
<dbReference type="Pfam" id="PF01915">
    <property type="entry name" value="Glyco_hydro_3_C"/>
    <property type="match status" value="1"/>
</dbReference>
<dbReference type="InterPro" id="IPR017853">
    <property type="entry name" value="GH"/>
</dbReference>
<dbReference type="AlphaFoldDB" id="A0A1J5TDC2"/>
<reference evidence="8" key="1">
    <citation type="submission" date="2016-10" db="EMBL/GenBank/DDBJ databases">
        <title>Sequence of Gallionella enrichment culture.</title>
        <authorList>
            <person name="Poehlein A."/>
            <person name="Muehling M."/>
            <person name="Daniel R."/>
        </authorList>
    </citation>
    <scope>NUCLEOTIDE SEQUENCE</scope>
</reference>
<dbReference type="InterPro" id="IPR013783">
    <property type="entry name" value="Ig-like_fold"/>
</dbReference>